<organism evidence="2 3">
    <name type="scientific">Viridothelium virens</name>
    <name type="common">Speckled blister lichen</name>
    <name type="synonym">Trypethelium virens</name>
    <dbReference type="NCBI Taxonomy" id="1048519"/>
    <lineage>
        <taxon>Eukaryota</taxon>
        <taxon>Fungi</taxon>
        <taxon>Dikarya</taxon>
        <taxon>Ascomycota</taxon>
        <taxon>Pezizomycotina</taxon>
        <taxon>Dothideomycetes</taxon>
        <taxon>Dothideomycetes incertae sedis</taxon>
        <taxon>Trypetheliales</taxon>
        <taxon>Trypetheliaceae</taxon>
        <taxon>Viridothelium</taxon>
    </lineage>
</organism>
<proteinExistence type="predicted"/>
<dbReference type="EMBL" id="ML991933">
    <property type="protein sequence ID" value="KAF2228470.1"/>
    <property type="molecule type" value="Genomic_DNA"/>
</dbReference>
<gene>
    <name evidence="2" type="ORF">EV356DRAFT_542534</name>
</gene>
<feature type="transmembrane region" description="Helical" evidence="1">
    <location>
        <begin position="84"/>
        <end position="105"/>
    </location>
</feature>
<evidence type="ECO:0000313" key="2">
    <source>
        <dbReference type="EMBL" id="KAF2228470.1"/>
    </source>
</evidence>
<evidence type="ECO:0000313" key="3">
    <source>
        <dbReference type="Proteomes" id="UP000800092"/>
    </source>
</evidence>
<accession>A0A6A6GSJ6</accession>
<reference evidence="2" key="1">
    <citation type="journal article" date="2020" name="Stud. Mycol.">
        <title>101 Dothideomycetes genomes: a test case for predicting lifestyles and emergence of pathogens.</title>
        <authorList>
            <person name="Haridas S."/>
            <person name="Albert R."/>
            <person name="Binder M."/>
            <person name="Bloem J."/>
            <person name="Labutti K."/>
            <person name="Salamov A."/>
            <person name="Andreopoulos B."/>
            <person name="Baker S."/>
            <person name="Barry K."/>
            <person name="Bills G."/>
            <person name="Bluhm B."/>
            <person name="Cannon C."/>
            <person name="Castanera R."/>
            <person name="Culley D."/>
            <person name="Daum C."/>
            <person name="Ezra D."/>
            <person name="Gonzalez J."/>
            <person name="Henrissat B."/>
            <person name="Kuo A."/>
            <person name="Liang C."/>
            <person name="Lipzen A."/>
            <person name="Lutzoni F."/>
            <person name="Magnuson J."/>
            <person name="Mondo S."/>
            <person name="Nolan M."/>
            <person name="Ohm R."/>
            <person name="Pangilinan J."/>
            <person name="Park H.-J."/>
            <person name="Ramirez L."/>
            <person name="Alfaro M."/>
            <person name="Sun H."/>
            <person name="Tritt A."/>
            <person name="Yoshinaga Y."/>
            <person name="Zwiers L.-H."/>
            <person name="Turgeon B."/>
            <person name="Goodwin S."/>
            <person name="Spatafora J."/>
            <person name="Crous P."/>
            <person name="Grigoriev I."/>
        </authorList>
    </citation>
    <scope>NUCLEOTIDE SEQUENCE</scope>
    <source>
        <strain evidence="2">Tuck. ex Michener</strain>
    </source>
</reference>
<name>A0A6A6GSJ6_VIRVR</name>
<feature type="transmembrane region" description="Helical" evidence="1">
    <location>
        <begin position="15"/>
        <end position="42"/>
    </location>
</feature>
<protein>
    <submittedName>
        <fullName evidence="2">Uncharacterized protein</fullName>
    </submittedName>
</protein>
<keyword evidence="1" id="KW-1133">Transmembrane helix</keyword>
<feature type="transmembrane region" description="Helical" evidence="1">
    <location>
        <begin position="54"/>
        <end position="72"/>
    </location>
</feature>
<keyword evidence="1" id="KW-0472">Membrane</keyword>
<feature type="transmembrane region" description="Helical" evidence="1">
    <location>
        <begin position="132"/>
        <end position="151"/>
    </location>
</feature>
<keyword evidence="3" id="KW-1185">Reference proteome</keyword>
<sequence length="192" mass="21954">MNAREMNGSPWRTRYFFVVALPLACITILIPLLAIPAISYLIRGFESFNTVIEWTLVSITFILFLAADIQSWTANLYSDTASTIWAVTFWIASISLLILGSILLAQLGSQAGVEHSGPLMLYSMVKLARRQMFHIVLWSLILACIMIGNLYKHAVELLPYLVFFNGKLWRFLRSLTRRWQRRTPTHEIETAS</sequence>
<evidence type="ECO:0000256" key="1">
    <source>
        <dbReference type="SAM" id="Phobius"/>
    </source>
</evidence>
<dbReference type="Proteomes" id="UP000800092">
    <property type="component" value="Unassembled WGS sequence"/>
</dbReference>
<keyword evidence="1" id="KW-0812">Transmembrane</keyword>
<dbReference type="AlphaFoldDB" id="A0A6A6GSJ6"/>